<organism evidence="2 3">
    <name type="scientific">Faecalitalea cylindroides</name>
    <dbReference type="NCBI Taxonomy" id="39483"/>
    <lineage>
        <taxon>Bacteria</taxon>
        <taxon>Bacillati</taxon>
        <taxon>Bacillota</taxon>
        <taxon>Erysipelotrichia</taxon>
        <taxon>Erysipelotrichales</taxon>
        <taxon>Erysipelotrichaceae</taxon>
        <taxon>Faecalitalea</taxon>
    </lineage>
</organism>
<evidence type="ECO:0000313" key="2">
    <source>
        <dbReference type="EMBL" id="OUP60301.1"/>
    </source>
</evidence>
<dbReference type="InterPro" id="IPR011426">
    <property type="entry name" value="CamS"/>
</dbReference>
<feature type="signal peptide" evidence="1">
    <location>
        <begin position="1"/>
        <end position="22"/>
    </location>
</feature>
<dbReference type="CDD" id="cd13441">
    <property type="entry name" value="CamS_repeat_1"/>
    <property type="match status" value="1"/>
</dbReference>
<dbReference type="CDD" id="cd13440">
    <property type="entry name" value="CamS_repeat_2"/>
    <property type="match status" value="1"/>
</dbReference>
<feature type="chain" id="PRO_5038596398" evidence="1">
    <location>
        <begin position="23"/>
        <end position="359"/>
    </location>
</feature>
<gene>
    <name evidence="2" type="ORF">B5F14_05905</name>
</gene>
<keyword evidence="3" id="KW-1185">Reference proteome</keyword>
<keyword evidence="1" id="KW-0732">Signal</keyword>
<sequence>MHRAVKLLTSVLVISLCLSGCMGTSTNDTLALQAGDYVAMLPFESSDTRVKHVGLISDQDIRIEIESGLMDLSKQYFDPSSVGYRTHTFLDFDELDATDGSRGLLGTLRDDNPNGLNPSRDEAFDTGNGEVTGATILVDIYELDWYNTNDNLRGISLALVVNDEVEDDAGNTYEITKEKLQNYIEVTAGKLVNYMRERFNDISARIPIYIAAYSLDSSQESLGGYFYEGMFEGSSGSYNSLDEEWILVPSTQLTTDDPTTAEQFNTFKEDIQNVLPDYTYVTGKAKYENGNLVKLQLDITSHGKTAGEILAVCQTANSSLSVFTSTDCEYQITITNDDTVYAMINRDIDSTETNVNTRF</sequence>
<dbReference type="Proteomes" id="UP000195447">
    <property type="component" value="Unassembled WGS sequence"/>
</dbReference>
<evidence type="ECO:0000313" key="3">
    <source>
        <dbReference type="Proteomes" id="UP000195447"/>
    </source>
</evidence>
<accession>A0A1Y4LYX8</accession>
<reference evidence="3" key="1">
    <citation type="submission" date="2017-04" db="EMBL/GenBank/DDBJ databases">
        <title>Function of individual gut microbiota members based on whole genome sequencing of pure cultures obtained from chicken caecum.</title>
        <authorList>
            <person name="Medvecky M."/>
            <person name="Cejkova D."/>
            <person name="Polansky O."/>
            <person name="Karasova D."/>
            <person name="Kubasova T."/>
            <person name="Cizek A."/>
            <person name="Rychlik I."/>
        </authorList>
    </citation>
    <scope>NUCLEOTIDE SEQUENCE [LARGE SCALE GENOMIC DNA]</scope>
    <source>
        <strain evidence="3">An178</strain>
    </source>
</reference>
<protein>
    <submittedName>
        <fullName evidence="2">Protein involved in sex pheromone biosynthesis</fullName>
    </submittedName>
</protein>
<dbReference type="Gene3D" id="3.10.570.10">
    <property type="entry name" value="sex pheromone staph- cam373 precursor domain"/>
    <property type="match status" value="1"/>
</dbReference>
<evidence type="ECO:0000256" key="1">
    <source>
        <dbReference type="SAM" id="SignalP"/>
    </source>
</evidence>
<name>A0A1Y4LYX8_9FIRM</name>
<proteinExistence type="predicted"/>
<dbReference type="RefSeq" id="WP_087158646.1">
    <property type="nucleotide sequence ID" value="NZ_JADNDT010000053.1"/>
</dbReference>
<dbReference type="EMBL" id="NFKM01000010">
    <property type="protein sequence ID" value="OUP60301.1"/>
    <property type="molecule type" value="Genomic_DNA"/>
</dbReference>
<comment type="caution">
    <text evidence="2">The sequence shown here is derived from an EMBL/GenBank/DDBJ whole genome shotgun (WGS) entry which is preliminary data.</text>
</comment>
<dbReference type="AlphaFoldDB" id="A0A1Y4LYX8"/>
<dbReference type="Pfam" id="PF07537">
    <property type="entry name" value="CamS"/>
    <property type="match status" value="1"/>
</dbReference>